<evidence type="ECO:0000256" key="6">
    <source>
        <dbReference type="ARBA" id="ARBA00070028"/>
    </source>
</evidence>
<dbReference type="GO" id="GO:0005634">
    <property type="term" value="C:nucleus"/>
    <property type="evidence" value="ECO:0007669"/>
    <property type="project" value="TreeGrafter"/>
</dbReference>
<evidence type="ECO:0000256" key="1">
    <source>
        <dbReference type="ARBA" id="ARBA00022737"/>
    </source>
</evidence>
<keyword evidence="2" id="KW-0221">Differentiation</keyword>
<proteinExistence type="predicted"/>
<reference evidence="9" key="1">
    <citation type="submission" date="2022-11" db="UniProtKB">
        <authorList>
            <consortium name="WormBaseParasite"/>
        </authorList>
    </citation>
    <scope>IDENTIFICATION</scope>
</reference>
<comment type="subunit">
    <text evidence="5">Interacts with fbf-1.</text>
</comment>
<evidence type="ECO:0000313" key="9">
    <source>
        <dbReference type="WBParaSite" id="nRc.2.0.1.t01824-RA"/>
    </source>
</evidence>
<dbReference type="GO" id="GO:0003730">
    <property type="term" value="F:mRNA 3'-UTR binding"/>
    <property type="evidence" value="ECO:0007669"/>
    <property type="project" value="InterPro"/>
</dbReference>
<dbReference type="GO" id="GO:0008135">
    <property type="term" value="F:translation factor activity, RNA binding"/>
    <property type="evidence" value="ECO:0007669"/>
    <property type="project" value="TreeGrafter"/>
</dbReference>
<dbReference type="InterPro" id="IPR034819">
    <property type="entry name" value="CPEB"/>
</dbReference>
<dbReference type="GO" id="GO:0043005">
    <property type="term" value="C:neuron projection"/>
    <property type="evidence" value="ECO:0007669"/>
    <property type="project" value="TreeGrafter"/>
</dbReference>
<feature type="domain" description="Cytoplasmic polyadenylation element-binding protein ZZ" evidence="7">
    <location>
        <begin position="29"/>
        <end position="88"/>
    </location>
</feature>
<sequence>MATIKTIQKPTNCLCWLVPDEPIEFVQAEVKPYVLDDQVCDECNGALCHNKYAPFFCPNITCLQYYCEICWIKIHRIKGRENHKPLIKEGSDRPRVVSFNHRWI</sequence>
<dbReference type="Gene3D" id="4.10.640.40">
    <property type="entry name" value="Cytoplasmic polyadenylation element-binding protein, ZZ domain"/>
    <property type="match status" value="1"/>
</dbReference>
<name>A0A915HJJ3_ROMCU</name>
<keyword evidence="1" id="KW-0677">Repeat</keyword>
<dbReference type="InterPro" id="IPR032296">
    <property type="entry name" value="CEBP_ZZ"/>
</dbReference>
<keyword evidence="2" id="KW-0744">Spermatogenesis</keyword>
<dbReference type="Proteomes" id="UP000887565">
    <property type="component" value="Unplaced"/>
</dbReference>
<dbReference type="GO" id="GO:0045202">
    <property type="term" value="C:synapse"/>
    <property type="evidence" value="ECO:0007669"/>
    <property type="project" value="TreeGrafter"/>
</dbReference>
<dbReference type="GO" id="GO:0007283">
    <property type="term" value="P:spermatogenesis"/>
    <property type="evidence" value="ECO:0007669"/>
    <property type="project" value="UniProtKB-KW"/>
</dbReference>
<dbReference type="FunFam" id="4.10.640.40:FF:000001">
    <property type="entry name" value="Cytoplasmic polyadenylation element-binding 2 isoform X2"/>
    <property type="match status" value="1"/>
</dbReference>
<dbReference type="PANTHER" id="PTHR12566:SF12">
    <property type="entry name" value="TRANSLATIONAL REGULATOR ORB2"/>
    <property type="match status" value="1"/>
</dbReference>
<evidence type="ECO:0000256" key="2">
    <source>
        <dbReference type="ARBA" id="ARBA00022871"/>
    </source>
</evidence>
<evidence type="ECO:0000256" key="5">
    <source>
        <dbReference type="ARBA" id="ARBA00065903"/>
    </source>
</evidence>
<dbReference type="GO" id="GO:0043022">
    <property type="term" value="F:ribosome binding"/>
    <property type="evidence" value="ECO:0007669"/>
    <property type="project" value="TreeGrafter"/>
</dbReference>
<comment type="function">
    <text evidence="4">Cytoplasmic polyadenylation element binding protein that binds to and regulates the translation of specific mRNAs. Essential for progression through meiosis. Involved in spermatogenesis.</text>
</comment>
<dbReference type="GO" id="GO:2000766">
    <property type="term" value="P:negative regulation of cytoplasmic translation"/>
    <property type="evidence" value="ECO:0007669"/>
    <property type="project" value="TreeGrafter"/>
</dbReference>
<dbReference type="Pfam" id="PF16366">
    <property type="entry name" value="CEBP_ZZ"/>
    <property type="match status" value="1"/>
</dbReference>
<evidence type="ECO:0000259" key="7">
    <source>
        <dbReference type="Pfam" id="PF16366"/>
    </source>
</evidence>
<keyword evidence="3" id="KW-0694">RNA-binding</keyword>
<dbReference type="AlphaFoldDB" id="A0A915HJJ3"/>
<dbReference type="PANTHER" id="PTHR12566">
    <property type="entry name" value="CYTOPLASMIC POLYADENYLATION ELEMENT BINDING PROTEIN CPEB"/>
    <property type="match status" value="1"/>
</dbReference>
<evidence type="ECO:0000256" key="4">
    <source>
        <dbReference type="ARBA" id="ARBA00058170"/>
    </source>
</evidence>
<dbReference type="GO" id="GO:0000900">
    <property type="term" value="F:mRNA regulatory element binding translation repressor activity"/>
    <property type="evidence" value="ECO:0007669"/>
    <property type="project" value="TreeGrafter"/>
</dbReference>
<evidence type="ECO:0000256" key="3">
    <source>
        <dbReference type="ARBA" id="ARBA00022884"/>
    </source>
</evidence>
<organism evidence="8 9">
    <name type="scientific">Romanomermis culicivorax</name>
    <name type="common">Nematode worm</name>
    <dbReference type="NCBI Taxonomy" id="13658"/>
    <lineage>
        <taxon>Eukaryota</taxon>
        <taxon>Metazoa</taxon>
        <taxon>Ecdysozoa</taxon>
        <taxon>Nematoda</taxon>
        <taxon>Enoplea</taxon>
        <taxon>Dorylaimia</taxon>
        <taxon>Mermithida</taxon>
        <taxon>Mermithoidea</taxon>
        <taxon>Mermithidae</taxon>
        <taxon>Romanomermis</taxon>
    </lineage>
</organism>
<dbReference type="GO" id="GO:0005737">
    <property type="term" value="C:cytoplasm"/>
    <property type="evidence" value="ECO:0007669"/>
    <property type="project" value="TreeGrafter"/>
</dbReference>
<dbReference type="WBParaSite" id="nRc.2.0.1.t01824-RA">
    <property type="protein sequence ID" value="nRc.2.0.1.t01824-RA"/>
    <property type="gene ID" value="nRc.2.0.1.g01824"/>
</dbReference>
<dbReference type="InterPro" id="IPR038446">
    <property type="entry name" value="CEBP_ZZ_sf"/>
</dbReference>
<evidence type="ECO:0000313" key="8">
    <source>
        <dbReference type="Proteomes" id="UP000887565"/>
    </source>
</evidence>
<keyword evidence="8" id="KW-1185">Reference proteome</keyword>
<accession>A0A915HJJ3</accession>
<protein>
    <recommendedName>
        <fullName evidence="6">Cytoplasmic polyadenylation element-binding protein 1</fullName>
    </recommendedName>
</protein>